<evidence type="ECO:0000256" key="1">
    <source>
        <dbReference type="ARBA" id="ARBA00023015"/>
    </source>
</evidence>
<sequence length="219" mass="24398">MDLHIHRENTTLRQHVTERLREAVISGTFTAGQKLVEKDLCAMLGISRTVLRESLQQLNAEGLITNIPHRGPVVATISREEVKDIYQVRQALEALAGEGFAIHASEAQIQALQDCLERLKAIGEGRSTDSILDIKNLFYRILLEGCGNDVVKNLLTQLNNRIMILRRISLSGTERLPHTIKEISDIVDAVSMRNAKLAKKLCARHVANAAEAAMKYLDL</sequence>
<evidence type="ECO:0000313" key="5">
    <source>
        <dbReference type="EMBL" id="HBP28768.1"/>
    </source>
</evidence>
<protein>
    <submittedName>
        <fullName evidence="5">GntR family transcriptional regulator</fullName>
    </submittedName>
</protein>
<dbReference type="CDD" id="cd07377">
    <property type="entry name" value="WHTH_GntR"/>
    <property type="match status" value="1"/>
</dbReference>
<comment type="caution">
    <text evidence="5">The sequence shown here is derived from an EMBL/GenBank/DDBJ whole genome shotgun (WGS) entry which is preliminary data.</text>
</comment>
<dbReference type="PANTHER" id="PTHR43537">
    <property type="entry name" value="TRANSCRIPTIONAL REGULATOR, GNTR FAMILY"/>
    <property type="match status" value="1"/>
</dbReference>
<keyword evidence="2" id="KW-0238">DNA-binding</keyword>
<dbReference type="InterPro" id="IPR036390">
    <property type="entry name" value="WH_DNA-bd_sf"/>
</dbReference>
<dbReference type="PRINTS" id="PR00035">
    <property type="entry name" value="HTHGNTR"/>
</dbReference>
<accession>A0A356LDB8</accession>
<proteinExistence type="predicted"/>
<organism evidence="5 6">
    <name type="scientific">Advenella kashmirensis</name>
    <dbReference type="NCBI Taxonomy" id="310575"/>
    <lineage>
        <taxon>Bacteria</taxon>
        <taxon>Pseudomonadati</taxon>
        <taxon>Pseudomonadota</taxon>
        <taxon>Betaproteobacteria</taxon>
        <taxon>Burkholderiales</taxon>
        <taxon>Alcaligenaceae</taxon>
    </lineage>
</organism>
<keyword evidence="3" id="KW-0804">Transcription</keyword>
<dbReference type="Pfam" id="PF00392">
    <property type="entry name" value="GntR"/>
    <property type="match status" value="1"/>
</dbReference>
<dbReference type="EMBL" id="DOEK01000008">
    <property type="protein sequence ID" value="HBP28768.1"/>
    <property type="molecule type" value="Genomic_DNA"/>
</dbReference>
<dbReference type="InterPro" id="IPR036388">
    <property type="entry name" value="WH-like_DNA-bd_sf"/>
</dbReference>
<gene>
    <name evidence="5" type="ORF">DD666_05065</name>
</gene>
<feature type="domain" description="HTH gntR-type" evidence="4">
    <location>
        <begin position="10"/>
        <end position="77"/>
    </location>
</feature>
<dbReference type="SUPFAM" id="SSF48008">
    <property type="entry name" value="GntR ligand-binding domain-like"/>
    <property type="match status" value="1"/>
</dbReference>
<dbReference type="SMART" id="SM00345">
    <property type="entry name" value="HTH_GNTR"/>
    <property type="match status" value="1"/>
</dbReference>
<dbReference type="AlphaFoldDB" id="A0A356LDB8"/>
<dbReference type="GO" id="GO:0003700">
    <property type="term" value="F:DNA-binding transcription factor activity"/>
    <property type="evidence" value="ECO:0007669"/>
    <property type="project" value="InterPro"/>
</dbReference>
<dbReference type="InterPro" id="IPR000524">
    <property type="entry name" value="Tscrpt_reg_HTH_GntR"/>
</dbReference>
<dbReference type="PANTHER" id="PTHR43537:SF24">
    <property type="entry name" value="GLUCONATE OPERON TRANSCRIPTIONAL REPRESSOR"/>
    <property type="match status" value="1"/>
</dbReference>
<dbReference type="Pfam" id="PF07729">
    <property type="entry name" value="FCD"/>
    <property type="match status" value="1"/>
</dbReference>
<dbReference type="InterPro" id="IPR011711">
    <property type="entry name" value="GntR_C"/>
</dbReference>
<dbReference type="Gene3D" id="1.20.120.530">
    <property type="entry name" value="GntR ligand-binding domain-like"/>
    <property type="match status" value="1"/>
</dbReference>
<reference evidence="5 6" key="1">
    <citation type="journal article" date="2018" name="Nat. Biotechnol.">
        <title>A standardized bacterial taxonomy based on genome phylogeny substantially revises the tree of life.</title>
        <authorList>
            <person name="Parks D.H."/>
            <person name="Chuvochina M."/>
            <person name="Waite D.W."/>
            <person name="Rinke C."/>
            <person name="Skarshewski A."/>
            <person name="Chaumeil P.A."/>
            <person name="Hugenholtz P."/>
        </authorList>
    </citation>
    <scope>NUCLEOTIDE SEQUENCE [LARGE SCALE GENOMIC DNA]</scope>
    <source>
        <strain evidence="5">UBA10707</strain>
    </source>
</reference>
<evidence type="ECO:0000259" key="4">
    <source>
        <dbReference type="PROSITE" id="PS50949"/>
    </source>
</evidence>
<dbReference type="PROSITE" id="PS50949">
    <property type="entry name" value="HTH_GNTR"/>
    <property type="match status" value="1"/>
</dbReference>
<keyword evidence="1" id="KW-0805">Transcription regulation</keyword>
<dbReference type="SUPFAM" id="SSF46785">
    <property type="entry name" value="Winged helix' DNA-binding domain"/>
    <property type="match status" value="1"/>
</dbReference>
<dbReference type="Proteomes" id="UP000264036">
    <property type="component" value="Unassembled WGS sequence"/>
</dbReference>
<evidence type="ECO:0000313" key="6">
    <source>
        <dbReference type="Proteomes" id="UP000264036"/>
    </source>
</evidence>
<evidence type="ECO:0000256" key="2">
    <source>
        <dbReference type="ARBA" id="ARBA00023125"/>
    </source>
</evidence>
<dbReference type="Gene3D" id="1.10.10.10">
    <property type="entry name" value="Winged helix-like DNA-binding domain superfamily/Winged helix DNA-binding domain"/>
    <property type="match status" value="1"/>
</dbReference>
<dbReference type="InterPro" id="IPR008920">
    <property type="entry name" value="TF_FadR/GntR_C"/>
</dbReference>
<name>A0A356LDB8_9BURK</name>
<dbReference type="SMART" id="SM00895">
    <property type="entry name" value="FCD"/>
    <property type="match status" value="1"/>
</dbReference>
<evidence type="ECO:0000256" key="3">
    <source>
        <dbReference type="ARBA" id="ARBA00023163"/>
    </source>
</evidence>
<dbReference type="GO" id="GO:0003677">
    <property type="term" value="F:DNA binding"/>
    <property type="evidence" value="ECO:0007669"/>
    <property type="project" value="UniProtKB-KW"/>
</dbReference>